<dbReference type="CDD" id="cd00082">
    <property type="entry name" value="HisKA"/>
    <property type="match status" value="1"/>
</dbReference>
<dbReference type="Gene3D" id="1.10.287.130">
    <property type="match status" value="1"/>
</dbReference>
<dbReference type="InterPro" id="IPR036097">
    <property type="entry name" value="HisK_dim/P_sf"/>
</dbReference>
<protein>
    <recommendedName>
        <fullName evidence="2">histidine kinase</fullName>
        <ecNumber evidence="2">2.7.13.3</ecNumber>
    </recommendedName>
</protein>
<keyword evidence="8" id="KW-1133">Transmembrane helix</keyword>
<evidence type="ECO:0000256" key="4">
    <source>
        <dbReference type="ARBA" id="ARBA00022679"/>
    </source>
</evidence>
<keyword evidence="8" id="KW-0812">Transmembrane</keyword>
<evidence type="ECO:0000256" key="6">
    <source>
        <dbReference type="ARBA" id="ARBA00023012"/>
    </source>
</evidence>
<dbReference type="InterPro" id="IPR003594">
    <property type="entry name" value="HATPase_dom"/>
</dbReference>
<dbReference type="Gene3D" id="1.25.40.10">
    <property type="entry name" value="Tetratricopeptide repeat domain"/>
    <property type="match status" value="2"/>
</dbReference>
<keyword evidence="8" id="KW-0472">Membrane</keyword>
<dbReference type="SUPFAM" id="SSF47384">
    <property type="entry name" value="Homodimeric domain of signal transducing histidine kinase"/>
    <property type="match status" value="1"/>
</dbReference>
<reference evidence="11 12" key="1">
    <citation type="submission" date="2021-08" db="EMBL/GenBank/DDBJ databases">
        <title>The genome sequence of Chitinophaga sp. B61.</title>
        <authorList>
            <person name="Zhang X."/>
        </authorList>
    </citation>
    <scope>NUCLEOTIDE SEQUENCE [LARGE SCALE GENOMIC DNA]</scope>
    <source>
        <strain evidence="11 12">B61</strain>
    </source>
</reference>
<sequence length="615" mass="69945">MLRNLCCKLAILLFCCTSFANKAAAQKINLPPAIRQLIAQQCHTCAQLPAGQDSVVSRYFHQCHVAFIDSGNLDDGFKYAATITAITDSTAIVPRLLTTRFLKAKILYFKDFYKEALSEYLKLVAIPSLDSNIQANIYPNIAEIYLEQGQFNKSLEYLHLVKRKYFHFYDPAVARKILNNTGVCLLHLERLEEAEQNFSNSIDIAAALKDTTALVNSYLNIALLYDQQFRYPQEWNYLQRALSLARKASDLKIRSKVYLNMAIVEERRGRLKEALAYRKEYEDVEAQIANRDKIWELAQQEKKIAIQQQELKMQLLQQENKLRAAESKRRQWQRNTFFVLSLFFLSCAGLIYFAYRQTNRQKRIIAEQKDKLELLNETKDQLFSIVAHDLRSPVHHLKINLSYLKDALSRNKIREATALSENIEKISDNTYALLNNLLYWSLGQTGQLSLQAAQHDASMIVAQVAYDFNAGAALKRIAINNEVPKGLYFYGDMNTIKIIFRNLIDNAIKYTHANGSITITGHIVDSRCEIAVQDTGIGMDEKIIQAIHKRDTKRIQHDTTGTKSTGLGLWLVKAMTEKNGGSLRITGSVGAGTRIVVCLPLKEHYDATESADPGR</sequence>
<dbReference type="InterPro" id="IPR036890">
    <property type="entry name" value="HATPase_C_sf"/>
</dbReference>
<keyword evidence="5 11" id="KW-0418">Kinase</keyword>
<evidence type="ECO:0000259" key="10">
    <source>
        <dbReference type="PROSITE" id="PS50109"/>
    </source>
</evidence>
<feature type="coiled-coil region" evidence="7">
    <location>
        <begin position="297"/>
        <end position="335"/>
    </location>
</feature>
<evidence type="ECO:0000256" key="8">
    <source>
        <dbReference type="SAM" id="Phobius"/>
    </source>
</evidence>
<evidence type="ECO:0000313" key="11">
    <source>
        <dbReference type="EMBL" id="MBW8682777.1"/>
    </source>
</evidence>
<keyword evidence="9" id="KW-0732">Signal</keyword>
<dbReference type="EC" id="2.7.13.3" evidence="2"/>
<dbReference type="Pfam" id="PF13424">
    <property type="entry name" value="TPR_12"/>
    <property type="match status" value="1"/>
</dbReference>
<keyword evidence="7" id="KW-0175">Coiled coil</keyword>
<dbReference type="InterPro" id="IPR019734">
    <property type="entry name" value="TPR_rpt"/>
</dbReference>
<dbReference type="PROSITE" id="PS50109">
    <property type="entry name" value="HIS_KIN"/>
    <property type="match status" value="1"/>
</dbReference>
<keyword evidence="12" id="KW-1185">Reference proteome</keyword>
<dbReference type="InterPro" id="IPR003661">
    <property type="entry name" value="HisK_dim/P_dom"/>
</dbReference>
<keyword evidence="4" id="KW-0808">Transferase</keyword>
<evidence type="ECO:0000256" key="3">
    <source>
        <dbReference type="ARBA" id="ARBA00022553"/>
    </source>
</evidence>
<feature type="transmembrane region" description="Helical" evidence="8">
    <location>
        <begin position="337"/>
        <end position="355"/>
    </location>
</feature>
<dbReference type="EMBL" id="JAICCF010000001">
    <property type="protein sequence ID" value="MBW8682777.1"/>
    <property type="molecule type" value="Genomic_DNA"/>
</dbReference>
<dbReference type="InterPro" id="IPR011990">
    <property type="entry name" value="TPR-like_helical_dom_sf"/>
</dbReference>
<evidence type="ECO:0000313" key="12">
    <source>
        <dbReference type="Proteomes" id="UP000812961"/>
    </source>
</evidence>
<evidence type="ECO:0000256" key="1">
    <source>
        <dbReference type="ARBA" id="ARBA00000085"/>
    </source>
</evidence>
<dbReference type="SMART" id="SM00028">
    <property type="entry name" value="TPR"/>
    <property type="match status" value="4"/>
</dbReference>
<dbReference type="PRINTS" id="PR00344">
    <property type="entry name" value="BCTRLSENSOR"/>
</dbReference>
<proteinExistence type="predicted"/>
<feature type="domain" description="Histidine kinase" evidence="10">
    <location>
        <begin position="385"/>
        <end position="603"/>
    </location>
</feature>
<dbReference type="Pfam" id="PF02518">
    <property type="entry name" value="HATPase_c"/>
    <property type="match status" value="1"/>
</dbReference>
<evidence type="ECO:0000256" key="7">
    <source>
        <dbReference type="SAM" id="Coils"/>
    </source>
</evidence>
<dbReference type="InterPro" id="IPR005467">
    <property type="entry name" value="His_kinase_dom"/>
</dbReference>
<evidence type="ECO:0000256" key="9">
    <source>
        <dbReference type="SAM" id="SignalP"/>
    </source>
</evidence>
<keyword evidence="6" id="KW-0902">Two-component regulatory system</keyword>
<dbReference type="SUPFAM" id="SSF55874">
    <property type="entry name" value="ATPase domain of HSP90 chaperone/DNA topoisomerase II/histidine kinase"/>
    <property type="match status" value="1"/>
</dbReference>
<organism evidence="11 12">
    <name type="scientific">Chitinophaga rhizophila</name>
    <dbReference type="NCBI Taxonomy" id="2866212"/>
    <lineage>
        <taxon>Bacteria</taxon>
        <taxon>Pseudomonadati</taxon>
        <taxon>Bacteroidota</taxon>
        <taxon>Chitinophagia</taxon>
        <taxon>Chitinophagales</taxon>
        <taxon>Chitinophagaceae</taxon>
        <taxon>Chitinophaga</taxon>
    </lineage>
</organism>
<comment type="catalytic activity">
    <reaction evidence="1">
        <text>ATP + protein L-histidine = ADP + protein N-phospho-L-histidine.</text>
        <dbReference type="EC" id="2.7.13.3"/>
    </reaction>
</comment>
<dbReference type="InterPro" id="IPR004358">
    <property type="entry name" value="Sig_transdc_His_kin-like_C"/>
</dbReference>
<feature type="chain" id="PRO_5046700985" description="histidine kinase" evidence="9">
    <location>
        <begin position="24"/>
        <end position="615"/>
    </location>
</feature>
<gene>
    <name evidence="11" type="ORF">K1Y79_00400</name>
</gene>
<dbReference type="SUPFAM" id="SSF48452">
    <property type="entry name" value="TPR-like"/>
    <property type="match status" value="1"/>
</dbReference>
<dbReference type="InterPro" id="IPR050736">
    <property type="entry name" value="Sensor_HK_Regulatory"/>
</dbReference>
<dbReference type="SMART" id="SM00387">
    <property type="entry name" value="HATPase_c"/>
    <property type="match status" value="1"/>
</dbReference>
<dbReference type="CDD" id="cd00075">
    <property type="entry name" value="HATPase"/>
    <property type="match status" value="1"/>
</dbReference>
<dbReference type="RefSeq" id="WP_220248016.1">
    <property type="nucleotide sequence ID" value="NZ_JAICCF010000001.1"/>
</dbReference>
<keyword evidence="3" id="KW-0597">Phosphoprotein</keyword>
<feature type="signal peptide" evidence="9">
    <location>
        <begin position="1"/>
        <end position="23"/>
    </location>
</feature>
<dbReference type="GO" id="GO:0016301">
    <property type="term" value="F:kinase activity"/>
    <property type="evidence" value="ECO:0007669"/>
    <property type="project" value="UniProtKB-KW"/>
</dbReference>
<name>A0ABS7G567_9BACT</name>
<evidence type="ECO:0000256" key="2">
    <source>
        <dbReference type="ARBA" id="ARBA00012438"/>
    </source>
</evidence>
<dbReference type="PANTHER" id="PTHR43711">
    <property type="entry name" value="TWO-COMPONENT HISTIDINE KINASE"/>
    <property type="match status" value="1"/>
</dbReference>
<dbReference type="PANTHER" id="PTHR43711:SF1">
    <property type="entry name" value="HISTIDINE KINASE 1"/>
    <property type="match status" value="1"/>
</dbReference>
<dbReference type="Gene3D" id="3.30.565.10">
    <property type="entry name" value="Histidine kinase-like ATPase, C-terminal domain"/>
    <property type="match status" value="1"/>
</dbReference>
<dbReference type="Proteomes" id="UP000812961">
    <property type="component" value="Unassembled WGS sequence"/>
</dbReference>
<accession>A0ABS7G567</accession>
<comment type="caution">
    <text evidence="11">The sequence shown here is derived from an EMBL/GenBank/DDBJ whole genome shotgun (WGS) entry which is preliminary data.</text>
</comment>
<evidence type="ECO:0000256" key="5">
    <source>
        <dbReference type="ARBA" id="ARBA00022777"/>
    </source>
</evidence>